<evidence type="ECO:0000313" key="3">
    <source>
        <dbReference type="EMBL" id="CAB4947522.1"/>
    </source>
</evidence>
<proteinExistence type="inferred from homology"/>
<dbReference type="SUPFAM" id="SSF52402">
    <property type="entry name" value="Adenine nucleotide alpha hydrolases-like"/>
    <property type="match status" value="1"/>
</dbReference>
<reference evidence="3" key="1">
    <citation type="submission" date="2020-05" db="EMBL/GenBank/DDBJ databases">
        <authorList>
            <person name="Chiriac C."/>
            <person name="Salcher M."/>
            <person name="Ghai R."/>
            <person name="Kavagutti S V."/>
        </authorList>
    </citation>
    <scope>NUCLEOTIDE SEQUENCE</scope>
</reference>
<evidence type="ECO:0000256" key="1">
    <source>
        <dbReference type="ARBA" id="ARBA00008791"/>
    </source>
</evidence>
<dbReference type="PANTHER" id="PTHR46268">
    <property type="entry name" value="STRESS RESPONSE PROTEIN NHAX"/>
    <property type="match status" value="1"/>
</dbReference>
<comment type="similarity">
    <text evidence="1">Belongs to the universal stress protein A family.</text>
</comment>
<sequence>MFSSIVVGTDGSDTANQAVTEAIQIANAVGARLEIVSAYEPVSASRLREEAKQAPADVEWMVNERADVERTLEAARERANAGGVEDVRTYARQGDPADAILDVAEEFGGDLIVVGNKGMTGAKRFLLGSVPNKISHHAPSSVLIVRTT</sequence>
<dbReference type="CDD" id="cd00293">
    <property type="entry name" value="USP-like"/>
    <property type="match status" value="1"/>
</dbReference>
<name>A0A6J7JZM0_9ZZZZ</name>
<dbReference type="InterPro" id="IPR006016">
    <property type="entry name" value="UspA"/>
</dbReference>
<gene>
    <name evidence="3" type="ORF">UFOPK3564_03312</name>
</gene>
<accession>A0A6J7JZM0</accession>
<dbReference type="Gene3D" id="3.40.50.620">
    <property type="entry name" value="HUPs"/>
    <property type="match status" value="1"/>
</dbReference>
<dbReference type="Pfam" id="PF00582">
    <property type="entry name" value="Usp"/>
    <property type="match status" value="1"/>
</dbReference>
<dbReference type="PANTHER" id="PTHR46268:SF6">
    <property type="entry name" value="UNIVERSAL STRESS PROTEIN UP12"/>
    <property type="match status" value="1"/>
</dbReference>
<dbReference type="PRINTS" id="PR01438">
    <property type="entry name" value="UNVRSLSTRESS"/>
</dbReference>
<dbReference type="EMBL" id="CAFBMK010000306">
    <property type="protein sequence ID" value="CAB4947522.1"/>
    <property type="molecule type" value="Genomic_DNA"/>
</dbReference>
<dbReference type="AlphaFoldDB" id="A0A6J7JZM0"/>
<dbReference type="InterPro" id="IPR014729">
    <property type="entry name" value="Rossmann-like_a/b/a_fold"/>
</dbReference>
<feature type="domain" description="UspA" evidence="2">
    <location>
        <begin position="1"/>
        <end position="146"/>
    </location>
</feature>
<organism evidence="3">
    <name type="scientific">freshwater metagenome</name>
    <dbReference type="NCBI Taxonomy" id="449393"/>
    <lineage>
        <taxon>unclassified sequences</taxon>
        <taxon>metagenomes</taxon>
        <taxon>ecological metagenomes</taxon>
    </lineage>
</organism>
<protein>
    <submittedName>
        <fullName evidence="3">Unannotated protein</fullName>
    </submittedName>
</protein>
<evidence type="ECO:0000259" key="2">
    <source>
        <dbReference type="Pfam" id="PF00582"/>
    </source>
</evidence>
<dbReference type="InterPro" id="IPR006015">
    <property type="entry name" value="Universal_stress_UspA"/>
</dbReference>